<evidence type="ECO:0000313" key="2">
    <source>
        <dbReference type="Proteomes" id="UP000013996"/>
    </source>
</evidence>
<name>A0A5E8HAX4_9LEPT</name>
<dbReference type="EMBL" id="AOGX02000026">
    <property type="protein sequence ID" value="EOQ87917.1"/>
    <property type="molecule type" value="Genomic_DNA"/>
</dbReference>
<sequence>MFACKNSIIELVYFENSIQNQQFTNLNFWISGFALRSSNSIEGIKMNLQNTNLQMSDIIIQSVQDKEGKTIPISKILLINNSLPNLQVFFIEYLNNFLLKKYESVSEESDWKISNFQINSILTEEKDKQLIQLGFNSSENLVYSDKNGIKFSFRKSDSNFPVINSFNIESIKETIDLVQFFEN</sequence>
<dbReference type="Proteomes" id="UP000013996">
    <property type="component" value="Unassembled WGS sequence"/>
</dbReference>
<proteinExistence type="predicted"/>
<dbReference type="OrthoDB" id="323886at2"/>
<comment type="caution">
    <text evidence="1">The sequence shown here is derived from an EMBL/GenBank/DDBJ whole genome shotgun (WGS) entry which is preliminary data.</text>
</comment>
<gene>
    <name evidence="1" type="ORF">LEP1GSC202_3507</name>
</gene>
<evidence type="ECO:0000313" key="1">
    <source>
        <dbReference type="EMBL" id="EOQ87917.1"/>
    </source>
</evidence>
<accession>A0A5E8HAX4</accession>
<protein>
    <submittedName>
        <fullName evidence="1">Uncharacterized protein</fullName>
    </submittedName>
</protein>
<reference evidence="1 2" key="1">
    <citation type="submission" date="2013-04" db="EMBL/GenBank/DDBJ databases">
        <authorList>
            <person name="Harkins D.M."/>
            <person name="Durkin A.S."/>
            <person name="Brinkac L.M."/>
            <person name="Haft D.H."/>
            <person name="Selengut J.D."/>
            <person name="Sanka R."/>
            <person name="DePew J."/>
            <person name="Purushe J."/>
            <person name="Hartskeerl R.A."/>
            <person name="Ahmed A."/>
            <person name="van der Linden H."/>
            <person name="Goris M.G.A."/>
            <person name="Vinetz J.M."/>
            <person name="Sutton G.G."/>
            <person name="Nierman W.C."/>
            <person name="Fouts D.E."/>
        </authorList>
    </citation>
    <scope>NUCLEOTIDE SEQUENCE [LARGE SCALE GENOMIC DNA]</scope>
    <source>
        <strain evidence="1 2">Sao Paulo</strain>
    </source>
</reference>
<dbReference type="AlphaFoldDB" id="A0A5E8HAX4"/>
<organism evidence="1 2">
    <name type="scientific">Leptospira yanagawae serovar Saopaulo str. Sao Paulo = ATCC 700523</name>
    <dbReference type="NCBI Taxonomy" id="1249483"/>
    <lineage>
        <taxon>Bacteria</taxon>
        <taxon>Pseudomonadati</taxon>
        <taxon>Spirochaetota</taxon>
        <taxon>Spirochaetia</taxon>
        <taxon>Leptospirales</taxon>
        <taxon>Leptospiraceae</taxon>
        <taxon>Leptospira</taxon>
    </lineage>
</organism>